<dbReference type="Pfam" id="PF12937">
    <property type="entry name" value="F-box-like"/>
    <property type="match status" value="1"/>
</dbReference>
<keyword evidence="4" id="KW-1185">Reference proteome</keyword>
<proteinExistence type="predicted"/>
<dbReference type="Proteomes" id="UP000247233">
    <property type="component" value="Unassembled WGS sequence"/>
</dbReference>
<dbReference type="PROSITE" id="PS50181">
    <property type="entry name" value="FBOX"/>
    <property type="match status" value="1"/>
</dbReference>
<sequence>MTGLGIVRCRNRLYAPLDDDRSYVDVGIEALEEWRLCGPSGSRWCFGFHNSCWKVLLLRLGHGQKDYIPNELTIATSVFHQLYCTPCIDASWFQFGHYYQGAAQTHVSSGRIKPVGLGSPFYADPNAIPSADDLEASATGAGRNEKRHPVPYPEGVRTGTRGKLGPPQRHVFDRLSPELRLEIFTYLSFPDVLRTRLVCRGLALITNLPQSYWRSRFLLGQEADFLFPRLTSARDWSRLFFATRASLRAKLPPLVNRRRTRQLLEPIAALVELATVSRTGPHGSVMDSRQIQGSHPLLEDGQSAGKQPRSMEMAGSFSGQISSVGMDSPLNEGCRVLYHRSQSLMPPYPQPSQRIGVSIVQIGARRFVSEINVLSGPVGYCTPTSETSIEMPSTLHIKALCVAFCSEGLTGIKFLFTEHEELTLTTLLPSLPPRHFEPLTNIDFGGPRGLLLGSLTRLAFHMASGPHPLIGIEIFYSDGKESVSTNYERAATFAPLHYCLNATIEPVRISPPSNIVTGFVALWEGNYQTYASLRNVRQIWASRGVRGRSRASNCISGLKLEYHGHASPGVVGQWMEELDDRFELSPDEEVQSLIIWLTPIGFSNECPGMEVGQAVAIHIKTTHSRSVTFRSPEFHSLPPRRQQYQYHSTSDEKLTAISWILNESSDLIRGARSANANPRQRRSILVPEQQAPFDQVQKLYFEAQSDNDRRETIVTAEAYFHNQTIVGLAFVYTSGTRASIGDVNTDASQRIHFEPDAGVIGLSAAVTARELVAVEFEVAGNEETRHTKLTLSIDDAVHPVKYDWRDVWCKEDISAESYQRLLECNRGVYKAPSKSRLVGVYVGCENIARVGALYEPELS</sequence>
<dbReference type="EMBL" id="MSFL01000048">
    <property type="protein sequence ID" value="PWY65992.1"/>
    <property type="molecule type" value="Genomic_DNA"/>
</dbReference>
<gene>
    <name evidence="3" type="ORF">BO70DRAFT_419495</name>
</gene>
<feature type="region of interest" description="Disordered" evidence="1">
    <location>
        <begin position="137"/>
        <end position="163"/>
    </location>
</feature>
<dbReference type="Gene3D" id="1.20.1280.50">
    <property type="match status" value="1"/>
</dbReference>
<dbReference type="RefSeq" id="XP_025394663.1">
    <property type="nucleotide sequence ID" value="XM_025547481.1"/>
</dbReference>
<accession>A0A317UZP5</accession>
<dbReference type="OrthoDB" id="5273847at2759"/>
<dbReference type="SUPFAM" id="SSF81383">
    <property type="entry name" value="F-box domain"/>
    <property type="match status" value="1"/>
</dbReference>
<dbReference type="InterPro" id="IPR056021">
    <property type="entry name" value="DUF7600"/>
</dbReference>
<dbReference type="InterPro" id="IPR001810">
    <property type="entry name" value="F-box_dom"/>
</dbReference>
<dbReference type="AlphaFoldDB" id="A0A317UZP5"/>
<reference evidence="3 4" key="1">
    <citation type="submission" date="2016-12" db="EMBL/GenBank/DDBJ databases">
        <title>The genomes of Aspergillus section Nigri reveals drivers in fungal speciation.</title>
        <authorList>
            <consortium name="DOE Joint Genome Institute"/>
            <person name="Vesth T.C."/>
            <person name="Nybo J."/>
            <person name="Theobald S."/>
            <person name="Brandl J."/>
            <person name="Frisvad J.C."/>
            <person name="Nielsen K.F."/>
            <person name="Lyhne E.K."/>
            <person name="Kogle M.E."/>
            <person name="Kuo A."/>
            <person name="Riley R."/>
            <person name="Clum A."/>
            <person name="Nolan M."/>
            <person name="Lipzen A."/>
            <person name="Salamov A."/>
            <person name="Henrissat B."/>
            <person name="Wiebenga A."/>
            <person name="De Vries R.P."/>
            <person name="Grigoriev I.V."/>
            <person name="Mortensen U.H."/>
            <person name="Andersen M.R."/>
            <person name="Baker S.E."/>
        </authorList>
    </citation>
    <scope>NUCLEOTIDE SEQUENCE [LARGE SCALE GENOMIC DNA]</scope>
    <source>
        <strain evidence="3 4">CBS 117.55</strain>
    </source>
</reference>
<evidence type="ECO:0000259" key="2">
    <source>
        <dbReference type="PROSITE" id="PS50181"/>
    </source>
</evidence>
<dbReference type="STRING" id="1448321.A0A317UZP5"/>
<evidence type="ECO:0000313" key="4">
    <source>
        <dbReference type="Proteomes" id="UP000247233"/>
    </source>
</evidence>
<dbReference type="InterPro" id="IPR036047">
    <property type="entry name" value="F-box-like_dom_sf"/>
</dbReference>
<protein>
    <recommendedName>
        <fullName evidence="2">F-box domain-containing protein</fullName>
    </recommendedName>
</protein>
<dbReference type="Pfam" id="PF24539">
    <property type="entry name" value="DUF7600"/>
    <property type="match status" value="1"/>
</dbReference>
<comment type="caution">
    <text evidence="3">The sequence shown here is derived from an EMBL/GenBank/DDBJ whole genome shotgun (WGS) entry which is preliminary data.</text>
</comment>
<organism evidence="3 4">
    <name type="scientific">Aspergillus heteromorphus CBS 117.55</name>
    <dbReference type="NCBI Taxonomy" id="1448321"/>
    <lineage>
        <taxon>Eukaryota</taxon>
        <taxon>Fungi</taxon>
        <taxon>Dikarya</taxon>
        <taxon>Ascomycota</taxon>
        <taxon>Pezizomycotina</taxon>
        <taxon>Eurotiomycetes</taxon>
        <taxon>Eurotiomycetidae</taxon>
        <taxon>Eurotiales</taxon>
        <taxon>Aspergillaceae</taxon>
        <taxon>Aspergillus</taxon>
        <taxon>Aspergillus subgen. Circumdati</taxon>
    </lineage>
</organism>
<dbReference type="VEuPathDB" id="FungiDB:BO70DRAFT_419495"/>
<evidence type="ECO:0000256" key="1">
    <source>
        <dbReference type="SAM" id="MobiDB-lite"/>
    </source>
</evidence>
<dbReference type="CDD" id="cd09917">
    <property type="entry name" value="F-box_SF"/>
    <property type="match status" value="1"/>
</dbReference>
<name>A0A317UZP5_9EURO</name>
<evidence type="ECO:0000313" key="3">
    <source>
        <dbReference type="EMBL" id="PWY65992.1"/>
    </source>
</evidence>
<dbReference type="GeneID" id="37069718"/>
<feature type="domain" description="F-box" evidence="2">
    <location>
        <begin position="169"/>
        <end position="216"/>
    </location>
</feature>